<dbReference type="InterPro" id="IPR013783">
    <property type="entry name" value="Ig-like_fold"/>
</dbReference>
<dbReference type="RefSeq" id="WP_137114985.1">
    <property type="nucleotide sequence ID" value="NZ_CP032321.1"/>
</dbReference>
<protein>
    <submittedName>
        <fullName evidence="4">Quinoprotein dehydrogenase-associated SoxYZ-like carrier</fullName>
    </submittedName>
</protein>
<evidence type="ECO:0000259" key="3">
    <source>
        <dbReference type="Pfam" id="PF13501"/>
    </source>
</evidence>
<organism evidence="4 5">
    <name type="scientific">Azospirillum argentinense</name>
    <dbReference type="NCBI Taxonomy" id="2970906"/>
    <lineage>
        <taxon>Bacteria</taxon>
        <taxon>Pseudomonadati</taxon>
        <taxon>Pseudomonadota</taxon>
        <taxon>Alphaproteobacteria</taxon>
        <taxon>Rhodospirillales</taxon>
        <taxon>Azospirillaceae</taxon>
        <taxon>Azospirillum</taxon>
    </lineage>
</organism>
<proteinExistence type="predicted"/>
<dbReference type="InterPro" id="IPR032711">
    <property type="entry name" value="SoxY"/>
</dbReference>
<feature type="signal peptide" evidence="1">
    <location>
        <begin position="1"/>
        <end position="30"/>
    </location>
</feature>
<feature type="domain" description="Sulphur oxidation protein SoxZ" evidence="2">
    <location>
        <begin position="182"/>
        <end position="264"/>
    </location>
</feature>
<dbReference type="AlphaFoldDB" id="A0A4D8P815"/>
<dbReference type="InterPro" id="IPR014756">
    <property type="entry name" value="Ig_E-set"/>
</dbReference>
<name>A0A4D8P815_9PROT</name>
<dbReference type="InterPro" id="IPR014880">
    <property type="entry name" value="SoxZ_dom"/>
</dbReference>
<dbReference type="Pfam" id="PF08770">
    <property type="entry name" value="SoxZ"/>
    <property type="match status" value="1"/>
</dbReference>
<keyword evidence="1" id="KW-0732">Signal</keyword>
<dbReference type="Gene3D" id="2.60.40.2470">
    <property type="entry name" value="SoxY domain"/>
    <property type="match status" value="1"/>
</dbReference>
<dbReference type="InterPro" id="IPR038162">
    <property type="entry name" value="SoxY_sf"/>
</dbReference>
<accession>A0A4D8P815</accession>
<sequence>MAVKNREEPKVKTVLNALALLAALSSPAYANPPDPADPLASVMWDVLRPELFGTAPVQFDERVTVTAPDNAENAAAVPVMADATALGAVEEMVLFADLNPFPVILRFQPLAAKPVIATRFKVQQATPLRAAARTPDGVWHIGGKLLDAAGGGCTAPPATYAAADWADHVGEVQGRAWAPTGEDKTTRVRFLVRHPMDTGLVAGIPAYFIEALTLRDADGRALARLQTAEPLSENPVFTLEVQPAAGARSLTLDGRDNQGGEVKAAIPLPWVQGALP</sequence>
<dbReference type="EMBL" id="CP032321">
    <property type="protein sequence ID" value="QCN94992.1"/>
    <property type="molecule type" value="Genomic_DNA"/>
</dbReference>
<gene>
    <name evidence="4" type="ORF">D3093_06840</name>
</gene>
<evidence type="ECO:0000313" key="5">
    <source>
        <dbReference type="Proteomes" id="UP000298595"/>
    </source>
</evidence>
<evidence type="ECO:0000259" key="2">
    <source>
        <dbReference type="Pfam" id="PF08770"/>
    </source>
</evidence>
<dbReference type="Proteomes" id="UP000298595">
    <property type="component" value="Chromosome"/>
</dbReference>
<evidence type="ECO:0000256" key="1">
    <source>
        <dbReference type="SAM" id="SignalP"/>
    </source>
</evidence>
<evidence type="ECO:0000313" key="4">
    <source>
        <dbReference type="EMBL" id="QCN94992.1"/>
    </source>
</evidence>
<dbReference type="Pfam" id="PF13501">
    <property type="entry name" value="SoxY"/>
    <property type="match status" value="1"/>
</dbReference>
<dbReference type="Gene3D" id="2.60.40.10">
    <property type="entry name" value="Immunoglobulins"/>
    <property type="match status" value="1"/>
</dbReference>
<dbReference type="NCBIfam" id="TIGR04557">
    <property type="entry name" value="fuse_rel_SoxYZ"/>
    <property type="match status" value="1"/>
</dbReference>
<reference evidence="4 5" key="1">
    <citation type="submission" date="2018-09" db="EMBL/GenBank/DDBJ databases">
        <title>Whole genome based analysis of evolution and adaptive divergence in Indian and Brazilian strains of Azospirillum brasilense.</title>
        <authorList>
            <person name="Singh C."/>
            <person name="Tripathi A.K."/>
        </authorList>
    </citation>
    <scope>NUCLEOTIDE SEQUENCE [LARGE SCALE GENOMIC DNA]</scope>
    <source>
        <strain evidence="4 5">MTCC4035</strain>
    </source>
</reference>
<dbReference type="InterPro" id="IPR030831">
    <property type="entry name" value="Fuse-rel_SoxYZ"/>
</dbReference>
<dbReference type="SUPFAM" id="SSF81296">
    <property type="entry name" value="E set domains"/>
    <property type="match status" value="1"/>
</dbReference>
<feature type="chain" id="PRO_5020650652" evidence="1">
    <location>
        <begin position="31"/>
        <end position="276"/>
    </location>
</feature>
<dbReference type="KEGG" id="aare:D3093_06840"/>
<feature type="domain" description="Ig-like SoxY" evidence="3">
    <location>
        <begin position="50"/>
        <end position="153"/>
    </location>
</feature>